<comment type="caution">
    <text evidence="2">The sequence shown here is derived from an EMBL/GenBank/DDBJ whole genome shotgun (WGS) entry which is preliminary data.</text>
</comment>
<proteinExistence type="predicted"/>
<dbReference type="Pfam" id="PF13962">
    <property type="entry name" value="PGG"/>
    <property type="match status" value="1"/>
</dbReference>
<dbReference type="InterPro" id="IPR026961">
    <property type="entry name" value="PGG_dom"/>
</dbReference>
<reference evidence="2" key="2">
    <citation type="submission" date="2022-01" db="EMBL/GenBank/DDBJ databases">
        <authorList>
            <person name="Yamashiro T."/>
            <person name="Shiraishi A."/>
            <person name="Satake H."/>
            <person name="Nakayama K."/>
        </authorList>
    </citation>
    <scope>NUCLEOTIDE SEQUENCE</scope>
</reference>
<feature type="domain" description="PGG" evidence="1">
    <location>
        <begin position="71"/>
        <end position="102"/>
    </location>
</feature>
<organism evidence="2 3">
    <name type="scientific">Tanacetum coccineum</name>
    <dbReference type="NCBI Taxonomy" id="301880"/>
    <lineage>
        <taxon>Eukaryota</taxon>
        <taxon>Viridiplantae</taxon>
        <taxon>Streptophyta</taxon>
        <taxon>Embryophyta</taxon>
        <taxon>Tracheophyta</taxon>
        <taxon>Spermatophyta</taxon>
        <taxon>Magnoliopsida</taxon>
        <taxon>eudicotyledons</taxon>
        <taxon>Gunneridae</taxon>
        <taxon>Pentapetalae</taxon>
        <taxon>asterids</taxon>
        <taxon>campanulids</taxon>
        <taxon>Asterales</taxon>
        <taxon>Asteraceae</taxon>
        <taxon>Asteroideae</taxon>
        <taxon>Anthemideae</taxon>
        <taxon>Anthemidinae</taxon>
        <taxon>Tanacetum</taxon>
    </lineage>
</organism>
<accession>A0ABQ4YDS2</accession>
<gene>
    <name evidence="2" type="ORF">Tco_0725750</name>
</gene>
<keyword evidence="3" id="KW-1185">Reference proteome</keyword>
<reference evidence="2" key="1">
    <citation type="journal article" date="2022" name="Int. J. Mol. Sci.">
        <title>Draft Genome of Tanacetum Coccineum: Genomic Comparison of Closely Related Tanacetum-Family Plants.</title>
        <authorList>
            <person name="Yamashiro T."/>
            <person name="Shiraishi A."/>
            <person name="Nakayama K."/>
            <person name="Satake H."/>
        </authorList>
    </citation>
    <scope>NUCLEOTIDE SEQUENCE</scope>
</reference>
<sequence>MDLLSRGTRDTRDEQIIRSLVQAGAVDTKKESLFGQITHNPKSKLALDLLKYDSKPKFPYRFKQDSKNNEDWLDKKRNTLMVVASLIATMAFQAGTNPQVAYARYLNDHLGIRVYLVDIDGYMWIAAASMV</sequence>
<protein>
    <submittedName>
        <fullName evidence="2">Ankyrin repeat-containing domain, PGG domain protein</fullName>
    </submittedName>
</protein>
<name>A0ABQ4YDS2_9ASTR</name>
<dbReference type="EMBL" id="BQNB010010334">
    <property type="protein sequence ID" value="GJS75869.1"/>
    <property type="molecule type" value="Genomic_DNA"/>
</dbReference>
<evidence type="ECO:0000259" key="1">
    <source>
        <dbReference type="Pfam" id="PF13962"/>
    </source>
</evidence>
<dbReference type="Proteomes" id="UP001151760">
    <property type="component" value="Unassembled WGS sequence"/>
</dbReference>
<evidence type="ECO:0000313" key="3">
    <source>
        <dbReference type="Proteomes" id="UP001151760"/>
    </source>
</evidence>
<evidence type="ECO:0000313" key="2">
    <source>
        <dbReference type="EMBL" id="GJS75869.1"/>
    </source>
</evidence>